<comment type="catalytic activity">
    <reaction evidence="8">
        <text>Mo-molybdopterin + GTP + H(+) = Mo-molybdopterin guanine dinucleotide + diphosphate</text>
        <dbReference type="Rhea" id="RHEA:34243"/>
        <dbReference type="ChEBI" id="CHEBI:15378"/>
        <dbReference type="ChEBI" id="CHEBI:33019"/>
        <dbReference type="ChEBI" id="CHEBI:37565"/>
        <dbReference type="ChEBI" id="CHEBI:71302"/>
        <dbReference type="ChEBI" id="CHEBI:71310"/>
        <dbReference type="EC" id="2.7.7.77"/>
    </reaction>
</comment>
<dbReference type="Proteomes" id="UP000183155">
    <property type="component" value="Unassembled WGS sequence"/>
</dbReference>
<evidence type="ECO:0000256" key="1">
    <source>
        <dbReference type="ARBA" id="ARBA00022490"/>
    </source>
</evidence>
<protein>
    <recommendedName>
        <fullName evidence="8">Molybdenum cofactor guanylyltransferase</fullName>
        <shortName evidence="8">MoCo guanylyltransferase</shortName>
        <ecNumber evidence="8">2.7.7.77</ecNumber>
    </recommendedName>
    <alternativeName>
        <fullName evidence="8">GTP:molybdopterin guanylyltransferase</fullName>
    </alternativeName>
    <alternativeName>
        <fullName evidence="8">Mo-MPT guanylyltransferase</fullName>
    </alternativeName>
    <alternativeName>
        <fullName evidence="8">Molybdopterin guanylyltransferase</fullName>
    </alternativeName>
    <alternativeName>
        <fullName evidence="8">Molybdopterin-guanine dinucleotide synthase</fullName>
        <shortName evidence="8">MGD synthase</shortName>
    </alternativeName>
</protein>
<evidence type="ECO:0000256" key="7">
    <source>
        <dbReference type="ARBA" id="ARBA00023150"/>
    </source>
</evidence>
<comment type="subunit">
    <text evidence="8">Monomer.</text>
</comment>
<dbReference type="GO" id="GO:0016779">
    <property type="term" value="F:nucleotidyltransferase activity"/>
    <property type="evidence" value="ECO:0007669"/>
    <property type="project" value="UniProtKB-KW"/>
</dbReference>
<evidence type="ECO:0000259" key="9">
    <source>
        <dbReference type="Pfam" id="PF12804"/>
    </source>
</evidence>
<accession>A0A1H4YL62</accession>
<dbReference type="HAMAP" id="MF_00316">
    <property type="entry name" value="MobA"/>
    <property type="match status" value="1"/>
</dbReference>
<keyword evidence="10" id="KW-0548">Nucleotidyltransferase</keyword>
<dbReference type="NCBIfam" id="TIGR02665">
    <property type="entry name" value="molyb_mobA"/>
    <property type="match status" value="1"/>
</dbReference>
<dbReference type="InterPro" id="IPR013482">
    <property type="entry name" value="Molybde_CF_guanTrfase"/>
</dbReference>
<keyword evidence="6 8" id="KW-0342">GTP-binding</keyword>
<evidence type="ECO:0000313" key="11">
    <source>
        <dbReference type="Proteomes" id="UP000183155"/>
    </source>
</evidence>
<comment type="caution">
    <text evidence="10">The sequence shown here is derived from an EMBL/GenBank/DDBJ whole genome shotgun (WGS) entry which is preliminary data.</text>
</comment>
<feature type="binding site" evidence="8">
    <location>
        <begin position="19"/>
        <end position="21"/>
    </location>
    <ligand>
        <name>GTP</name>
        <dbReference type="ChEBI" id="CHEBI:37565"/>
    </ligand>
</feature>
<dbReference type="InterPro" id="IPR025877">
    <property type="entry name" value="MobA-like_NTP_Trfase"/>
</dbReference>
<keyword evidence="5 8" id="KW-0460">Magnesium</keyword>
<dbReference type="InterPro" id="IPR029044">
    <property type="entry name" value="Nucleotide-diphossugar_trans"/>
</dbReference>
<comment type="similarity">
    <text evidence="8">Belongs to the MobA family.</text>
</comment>
<feature type="domain" description="MobA-like NTP transferase" evidence="9">
    <location>
        <begin position="17"/>
        <end position="169"/>
    </location>
</feature>
<gene>
    <name evidence="8" type="primary">mobA</name>
    <name evidence="10" type="ORF">SAMN04490203_4020</name>
</gene>
<keyword evidence="11" id="KW-1185">Reference proteome</keyword>
<dbReference type="Gene3D" id="3.90.550.10">
    <property type="entry name" value="Spore Coat Polysaccharide Biosynthesis Protein SpsA, Chain A"/>
    <property type="match status" value="1"/>
</dbReference>
<dbReference type="Pfam" id="PF12804">
    <property type="entry name" value="NTP_transf_3"/>
    <property type="match status" value="1"/>
</dbReference>
<dbReference type="EC" id="2.7.7.77" evidence="8"/>
<comment type="cofactor">
    <cofactor evidence="8">
        <name>Mg(2+)</name>
        <dbReference type="ChEBI" id="CHEBI:18420"/>
    </cofactor>
</comment>
<feature type="binding site" evidence="8">
    <location>
        <position position="108"/>
    </location>
    <ligand>
        <name>GTP</name>
        <dbReference type="ChEBI" id="CHEBI:37565"/>
    </ligand>
</feature>
<evidence type="ECO:0000256" key="2">
    <source>
        <dbReference type="ARBA" id="ARBA00022679"/>
    </source>
</evidence>
<reference evidence="10 11" key="1">
    <citation type="submission" date="2016-10" db="EMBL/GenBank/DDBJ databases">
        <authorList>
            <person name="Varghese N."/>
            <person name="Submissions S."/>
        </authorList>
    </citation>
    <scope>NUCLEOTIDE SEQUENCE [LARGE SCALE GENOMIC DNA]</scope>
    <source>
        <strain evidence="10 11">BS3652</strain>
    </source>
</reference>
<name>A0A1H4YL62_PSETA</name>
<evidence type="ECO:0000256" key="3">
    <source>
        <dbReference type="ARBA" id="ARBA00022723"/>
    </source>
</evidence>
<keyword evidence="4 8" id="KW-0547">Nucleotide-binding</keyword>
<comment type="function">
    <text evidence="8">Transfers a GMP moiety from GTP to Mo-molybdopterin (Mo-MPT) cofactor (Moco or molybdenum cofactor) to form Mo-molybdopterin guanine dinucleotide (Mo-MGD) cofactor.</text>
</comment>
<dbReference type="PANTHER" id="PTHR19136">
    <property type="entry name" value="MOLYBDENUM COFACTOR GUANYLYLTRANSFERASE"/>
    <property type="match status" value="1"/>
</dbReference>
<comment type="domain">
    <text evidence="8">The N-terminal domain determines nucleotide recognition and specific binding, while the C-terminal domain determines the specific binding to the target protein.</text>
</comment>
<keyword evidence="2 8" id="KW-0808">Transferase</keyword>
<keyword evidence="7 8" id="KW-0501">Molybdenum cofactor biosynthesis</keyword>
<keyword evidence="3 8" id="KW-0479">Metal-binding</keyword>
<keyword evidence="1 8" id="KW-0963">Cytoplasm</keyword>
<proteinExistence type="inferred from homology"/>
<feature type="binding site" evidence="8">
    <location>
        <position position="78"/>
    </location>
    <ligand>
        <name>GTP</name>
        <dbReference type="ChEBI" id="CHEBI:37565"/>
    </ligand>
</feature>
<sequence>MPSTCSPEAASSPCSVLLLAGGRGARMGGRDKGLLVWKDKPLIAHVQAIVRPFTDDLIISCNRNAARYRAYADQLVEDSQKDFPGPLAGVLAGLAVAHHPWLLVLACDAPNIDAALIKAMLEARPASGAALMIQQAGQWQPMFSLIPTALLPQLKQAWDDGERSLLRALLKHELMALTCAGDDLRLSNFNTPEWLAGQSLARTEGLDAALVKGAGTESLK</sequence>
<dbReference type="EMBL" id="FNRS01000001">
    <property type="protein sequence ID" value="SED18726.1"/>
    <property type="molecule type" value="Genomic_DNA"/>
</dbReference>
<evidence type="ECO:0000256" key="6">
    <source>
        <dbReference type="ARBA" id="ARBA00023134"/>
    </source>
</evidence>
<dbReference type="CDD" id="cd02503">
    <property type="entry name" value="MobA"/>
    <property type="match status" value="1"/>
</dbReference>
<evidence type="ECO:0000313" key="10">
    <source>
        <dbReference type="EMBL" id="SED18726.1"/>
    </source>
</evidence>
<feature type="binding site" evidence="8">
    <location>
        <position position="32"/>
    </location>
    <ligand>
        <name>GTP</name>
        <dbReference type="ChEBI" id="CHEBI:37565"/>
    </ligand>
</feature>
<evidence type="ECO:0000256" key="4">
    <source>
        <dbReference type="ARBA" id="ARBA00022741"/>
    </source>
</evidence>
<comment type="subcellular location">
    <subcellularLocation>
        <location evidence="8">Cytoplasm</location>
    </subcellularLocation>
</comment>
<feature type="binding site" evidence="8">
    <location>
        <position position="108"/>
    </location>
    <ligand>
        <name>Mg(2+)</name>
        <dbReference type="ChEBI" id="CHEBI:18420"/>
    </ligand>
</feature>
<organism evidence="10 11">
    <name type="scientific">Pseudomonas taetrolens</name>
    <dbReference type="NCBI Taxonomy" id="47884"/>
    <lineage>
        <taxon>Bacteria</taxon>
        <taxon>Pseudomonadati</taxon>
        <taxon>Pseudomonadota</taxon>
        <taxon>Gammaproteobacteria</taxon>
        <taxon>Pseudomonadales</taxon>
        <taxon>Pseudomonadaceae</taxon>
        <taxon>Pseudomonas</taxon>
    </lineage>
</organism>
<evidence type="ECO:0000256" key="5">
    <source>
        <dbReference type="ARBA" id="ARBA00022842"/>
    </source>
</evidence>
<dbReference type="PANTHER" id="PTHR19136:SF81">
    <property type="entry name" value="MOLYBDENUM COFACTOR GUANYLYLTRANSFERASE"/>
    <property type="match status" value="1"/>
</dbReference>
<dbReference type="SUPFAM" id="SSF53448">
    <property type="entry name" value="Nucleotide-diphospho-sugar transferases"/>
    <property type="match status" value="1"/>
</dbReference>
<comment type="caution">
    <text evidence="8">Lacks conserved residue(s) required for the propagation of feature annotation.</text>
</comment>
<dbReference type="RefSeq" id="WP_048383558.1">
    <property type="nucleotide sequence ID" value="NZ_FNRS01000001.1"/>
</dbReference>
<evidence type="ECO:0000256" key="8">
    <source>
        <dbReference type="HAMAP-Rule" id="MF_00316"/>
    </source>
</evidence>